<dbReference type="Proteomes" id="UP001500795">
    <property type="component" value="Unassembled WGS sequence"/>
</dbReference>
<keyword evidence="2" id="KW-1185">Reference proteome</keyword>
<sequence length="90" mass="10159">MLLSIYGCGSKPTMGERMMSDSRDVEAFAEMWNEGSELVMEGEKLQEKGEQQVAEGNENIRAGKRLIQRGQGMMEQSERIYQGRFPTPSP</sequence>
<proteinExistence type="predicted"/>
<evidence type="ECO:0000313" key="1">
    <source>
        <dbReference type="EMBL" id="GAA3548856.1"/>
    </source>
</evidence>
<name>A0ABP6WE99_9GAMM</name>
<dbReference type="EMBL" id="BAABCX010000006">
    <property type="protein sequence ID" value="GAA3548856.1"/>
    <property type="molecule type" value="Genomic_DNA"/>
</dbReference>
<evidence type="ECO:0000313" key="2">
    <source>
        <dbReference type="Proteomes" id="UP001500795"/>
    </source>
</evidence>
<protein>
    <recommendedName>
        <fullName evidence="3">Lipoprotein</fullName>
    </recommendedName>
</protein>
<organism evidence="1 2">
    <name type="scientific">Zobellella aerophila</name>
    <dbReference type="NCBI Taxonomy" id="870480"/>
    <lineage>
        <taxon>Bacteria</taxon>
        <taxon>Pseudomonadati</taxon>
        <taxon>Pseudomonadota</taxon>
        <taxon>Gammaproteobacteria</taxon>
        <taxon>Aeromonadales</taxon>
        <taxon>Aeromonadaceae</taxon>
        <taxon>Zobellella</taxon>
    </lineage>
</organism>
<accession>A0ABP6WE99</accession>
<reference evidence="2" key="1">
    <citation type="journal article" date="2019" name="Int. J. Syst. Evol. Microbiol.">
        <title>The Global Catalogue of Microorganisms (GCM) 10K type strain sequencing project: providing services to taxonomists for standard genome sequencing and annotation.</title>
        <authorList>
            <consortium name="The Broad Institute Genomics Platform"/>
            <consortium name="The Broad Institute Genome Sequencing Center for Infectious Disease"/>
            <person name="Wu L."/>
            <person name="Ma J."/>
        </authorList>
    </citation>
    <scope>NUCLEOTIDE SEQUENCE [LARGE SCALE GENOMIC DNA]</scope>
    <source>
        <strain evidence="2">JCM 17110</strain>
    </source>
</reference>
<evidence type="ECO:0008006" key="3">
    <source>
        <dbReference type="Google" id="ProtNLM"/>
    </source>
</evidence>
<gene>
    <name evidence="1" type="ORF">GCM10022394_31240</name>
</gene>
<comment type="caution">
    <text evidence="1">The sequence shown here is derived from an EMBL/GenBank/DDBJ whole genome shotgun (WGS) entry which is preliminary data.</text>
</comment>